<sequence length="63" mass="7560">MVSINENEFNNGDDELFDQMISVLRQRGFYAEDNKDFDPCHYLTEQEQTVFKEAIDFYNKIPF</sequence>
<gene>
    <name evidence="1" type="ORF">RASY3_07385</name>
</gene>
<dbReference type="AlphaFoldDB" id="A0A011W033"/>
<dbReference type="EMBL" id="JEOB01000002">
    <property type="protein sequence ID" value="EXM40178.1"/>
    <property type="molecule type" value="Genomic_DNA"/>
</dbReference>
<keyword evidence="2" id="KW-1185">Reference proteome</keyword>
<dbReference type="PATRIC" id="fig|1341156.4.peg.1890"/>
<dbReference type="Proteomes" id="UP000021369">
    <property type="component" value="Unassembled WGS sequence"/>
</dbReference>
<organism evidence="1 2">
    <name type="scientific">Ruminococcus albus SY3</name>
    <dbReference type="NCBI Taxonomy" id="1341156"/>
    <lineage>
        <taxon>Bacteria</taxon>
        <taxon>Bacillati</taxon>
        <taxon>Bacillota</taxon>
        <taxon>Clostridia</taxon>
        <taxon>Eubacteriales</taxon>
        <taxon>Oscillospiraceae</taxon>
        <taxon>Ruminococcus</taxon>
    </lineage>
</organism>
<accession>A0A011W033</accession>
<evidence type="ECO:0000313" key="1">
    <source>
        <dbReference type="EMBL" id="EXM40178.1"/>
    </source>
</evidence>
<evidence type="ECO:0000313" key="2">
    <source>
        <dbReference type="Proteomes" id="UP000021369"/>
    </source>
</evidence>
<dbReference type="RefSeq" id="WP_037286492.1">
    <property type="nucleotide sequence ID" value="NZ_JEOB01000002.1"/>
</dbReference>
<protein>
    <submittedName>
        <fullName evidence="1">Uncharacterized protein</fullName>
    </submittedName>
</protein>
<reference evidence="1 2" key="1">
    <citation type="submission" date="2013-06" db="EMBL/GenBank/DDBJ databases">
        <title>Rumen cellulosomics: divergent fiber-degrading strategies revealed by comparative genome-wide analysis of six Ruminococcal strains.</title>
        <authorList>
            <person name="Dassa B."/>
            <person name="Borovok I."/>
            <person name="Lamed R."/>
            <person name="Flint H."/>
            <person name="Yeoman C.J."/>
            <person name="White B."/>
            <person name="Bayer E.A."/>
        </authorList>
    </citation>
    <scope>NUCLEOTIDE SEQUENCE [LARGE SCALE GENOMIC DNA]</scope>
    <source>
        <strain evidence="1 2">SY3</strain>
    </source>
</reference>
<dbReference type="OrthoDB" id="9934078at2"/>
<proteinExistence type="predicted"/>
<comment type="caution">
    <text evidence="1">The sequence shown here is derived from an EMBL/GenBank/DDBJ whole genome shotgun (WGS) entry which is preliminary data.</text>
</comment>
<name>A0A011W033_RUMAL</name>